<gene>
    <name evidence="2" type="ORF">A7C91_05325</name>
</gene>
<dbReference type="STRING" id="1712654.A7C91_05325"/>
<dbReference type="Pfam" id="PF01326">
    <property type="entry name" value="PPDK_N"/>
    <property type="match status" value="1"/>
</dbReference>
<name>A0A172WGR8_9EURY</name>
<organism evidence="2 3">
    <name type="scientific">Thermococcus piezophilus</name>
    <dbReference type="NCBI Taxonomy" id="1712654"/>
    <lineage>
        <taxon>Archaea</taxon>
        <taxon>Methanobacteriati</taxon>
        <taxon>Methanobacteriota</taxon>
        <taxon>Thermococci</taxon>
        <taxon>Thermococcales</taxon>
        <taxon>Thermococcaceae</taxon>
        <taxon>Thermococcus</taxon>
    </lineage>
</organism>
<dbReference type="SUPFAM" id="SSF56059">
    <property type="entry name" value="Glutathione synthetase ATP-binding domain-like"/>
    <property type="match status" value="1"/>
</dbReference>
<keyword evidence="3" id="KW-1185">Reference proteome</keyword>
<accession>A0A172WGR8</accession>
<evidence type="ECO:0000313" key="3">
    <source>
        <dbReference type="Proteomes" id="UP000076969"/>
    </source>
</evidence>
<reference evidence="3" key="1">
    <citation type="journal article" date="2016" name="Syst. Appl. Microbiol.">
        <title>Thermococcus piezophilus sp. nov., a novel hyperthermophilic and piezophilic archaeon with a broad pressure range for growth, isolated from a deepest hydrothermal vent at the Mid-Cayman Rise.</title>
        <authorList>
            <person name="Dalmasso C."/>
            <person name="Oger P."/>
            <person name="Selva G."/>
            <person name="Courtine D."/>
            <person name="L'Haridon S."/>
            <person name="Garlaschelli A."/>
            <person name="Roussel E."/>
            <person name="Miyazaki J."/>
            <person name="Reveillaud J."/>
            <person name="Jebbar M."/>
            <person name="Takai K."/>
            <person name="Maignien L."/>
            <person name="Alain K."/>
        </authorList>
    </citation>
    <scope>NUCLEOTIDE SEQUENCE [LARGE SCALE GENOMIC DNA]</scope>
    <source>
        <strain evidence="3">CDGS</strain>
    </source>
</reference>
<dbReference type="KEGG" id="tpie:A7C91_05325"/>
<dbReference type="Proteomes" id="UP000076969">
    <property type="component" value="Chromosome"/>
</dbReference>
<dbReference type="AlphaFoldDB" id="A0A172WGR8"/>
<protein>
    <recommendedName>
        <fullName evidence="1">Pyruvate phosphate dikinase AMP/ATP-binding domain-containing protein</fullName>
    </recommendedName>
</protein>
<feature type="domain" description="Pyruvate phosphate dikinase AMP/ATP-binding" evidence="1">
    <location>
        <begin position="5"/>
        <end position="56"/>
    </location>
</feature>
<dbReference type="GO" id="GO:0005524">
    <property type="term" value="F:ATP binding"/>
    <property type="evidence" value="ECO:0007669"/>
    <property type="project" value="InterPro"/>
</dbReference>
<sequence length="73" mass="8112">MKRLGIDREAKMAVVVQRQVNPKLSGVLFTRSPNELDKALVEFVKGFPEKLVGGKRAVSVSFFRATPPRSKTP</sequence>
<dbReference type="InterPro" id="IPR002192">
    <property type="entry name" value="PPDK_AMP/ATP-bd"/>
</dbReference>
<evidence type="ECO:0000313" key="2">
    <source>
        <dbReference type="EMBL" id="ANF22652.1"/>
    </source>
</evidence>
<dbReference type="EMBL" id="CP015520">
    <property type="protein sequence ID" value="ANF22652.1"/>
    <property type="molecule type" value="Genomic_DNA"/>
</dbReference>
<dbReference type="GO" id="GO:0016301">
    <property type="term" value="F:kinase activity"/>
    <property type="evidence" value="ECO:0007669"/>
    <property type="project" value="InterPro"/>
</dbReference>
<proteinExistence type="predicted"/>
<evidence type="ECO:0000259" key="1">
    <source>
        <dbReference type="Pfam" id="PF01326"/>
    </source>
</evidence>